<dbReference type="PANTHER" id="PTHR12821:SF0">
    <property type="entry name" value="BYSTIN"/>
    <property type="match status" value="1"/>
</dbReference>
<dbReference type="GO" id="GO:0005730">
    <property type="term" value="C:nucleolus"/>
    <property type="evidence" value="ECO:0007669"/>
    <property type="project" value="TreeGrafter"/>
</dbReference>
<sequence length="134" mass="15297">MGKVKKIKGPKPIKNIALDKQIENDTFVKSKNRLKEKTRQDEDDSFVDSKLTQRILSQARRQQQELEDEVGVGENAEHRRHVSLGLGDEQDRSESEASDVEDTNDYGNPKVSAEDERELEMFMSNNPKPQLTLA</sequence>
<gene>
    <name evidence="3" type="ORF">g.20554</name>
</gene>
<dbReference type="GO" id="GO:0005737">
    <property type="term" value="C:cytoplasm"/>
    <property type="evidence" value="ECO:0007669"/>
    <property type="project" value="TreeGrafter"/>
</dbReference>
<dbReference type="AlphaFoldDB" id="A0A1B6M694"/>
<dbReference type="GO" id="GO:0030688">
    <property type="term" value="C:preribosome, small subunit precursor"/>
    <property type="evidence" value="ECO:0007669"/>
    <property type="project" value="TreeGrafter"/>
</dbReference>
<comment type="similarity">
    <text evidence="1">Belongs to the bystin family.</text>
</comment>
<dbReference type="PANTHER" id="PTHR12821">
    <property type="entry name" value="BYSTIN"/>
    <property type="match status" value="1"/>
</dbReference>
<dbReference type="GO" id="GO:0030515">
    <property type="term" value="F:snoRNA binding"/>
    <property type="evidence" value="ECO:0007669"/>
    <property type="project" value="TreeGrafter"/>
</dbReference>
<evidence type="ECO:0000256" key="1">
    <source>
        <dbReference type="ARBA" id="ARBA00007114"/>
    </source>
</evidence>
<dbReference type="EMBL" id="GEBQ01008542">
    <property type="protein sequence ID" value="JAT31435.1"/>
    <property type="molecule type" value="Transcribed_RNA"/>
</dbReference>
<evidence type="ECO:0000313" key="3">
    <source>
        <dbReference type="EMBL" id="JAT31435.1"/>
    </source>
</evidence>
<protein>
    <submittedName>
        <fullName evidence="3">Uncharacterized protein</fullName>
    </submittedName>
</protein>
<reference evidence="3" key="1">
    <citation type="submission" date="2015-11" db="EMBL/GenBank/DDBJ databases">
        <title>De novo transcriptome assembly of four potential Pierce s Disease insect vectors from Arizona vineyards.</title>
        <authorList>
            <person name="Tassone E.E."/>
        </authorList>
    </citation>
    <scope>NUCLEOTIDE SEQUENCE</scope>
</reference>
<dbReference type="InterPro" id="IPR007955">
    <property type="entry name" value="Bystin"/>
</dbReference>
<dbReference type="GO" id="GO:0006364">
    <property type="term" value="P:rRNA processing"/>
    <property type="evidence" value="ECO:0007669"/>
    <property type="project" value="TreeGrafter"/>
</dbReference>
<evidence type="ECO:0000256" key="2">
    <source>
        <dbReference type="SAM" id="MobiDB-lite"/>
    </source>
</evidence>
<organism evidence="3">
    <name type="scientific">Graphocephala atropunctata</name>
    <dbReference type="NCBI Taxonomy" id="36148"/>
    <lineage>
        <taxon>Eukaryota</taxon>
        <taxon>Metazoa</taxon>
        <taxon>Ecdysozoa</taxon>
        <taxon>Arthropoda</taxon>
        <taxon>Hexapoda</taxon>
        <taxon>Insecta</taxon>
        <taxon>Pterygota</taxon>
        <taxon>Neoptera</taxon>
        <taxon>Paraneoptera</taxon>
        <taxon>Hemiptera</taxon>
        <taxon>Auchenorrhyncha</taxon>
        <taxon>Membracoidea</taxon>
        <taxon>Cicadellidae</taxon>
        <taxon>Cicadellinae</taxon>
        <taxon>Cicadellini</taxon>
        <taxon>Graphocephala</taxon>
    </lineage>
</organism>
<accession>A0A1B6M694</accession>
<name>A0A1B6M694_9HEMI</name>
<feature type="compositionally biased region" description="Polar residues" evidence="2">
    <location>
        <begin position="123"/>
        <end position="134"/>
    </location>
</feature>
<feature type="non-terminal residue" evidence="3">
    <location>
        <position position="134"/>
    </location>
</feature>
<proteinExistence type="inferred from homology"/>
<feature type="region of interest" description="Disordered" evidence="2">
    <location>
        <begin position="58"/>
        <end position="134"/>
    </location>
</feature>